<dbReference type="Pfam" id="PF04572">
    <property type="entry name" value="Gb3_synth"/>
    <property type="match status" value="1"/>
</dbReference>
<evidence type="ECO:0000259" key="10">
    <source>
        <dbReference type="Pfam" id="PF22930"/>
    </source>
</evidence>
<feature type="region of interest" description="Disordered" evidence="8">
    <location>
        <begin position="47"/>
        <end position="71"/>
    </location>
</feature>
<feature type="domain" description="Alpha 1,4-glycosyltransferase" evidence="9">
    <location>
        <begin position="805"/>
        <end position="921"/>
    </location>
</feature>
<evidence type="ECO:0000256" key="1">
    <source>
        <dbReference type="ARBA" id="ARBA00004323"/>
    </source>
</evidence>
<dbReference type="InterPro" id="IPR015424">
    <property type="entry name" value="PyrdxlP-dep_Trfase"/>
</dbReference>
<dbReference type="SUPFAM" id="SSF53448">
    <property type="entry name" value="Nucleotide-diphospho-sugar transferases"/>
    <property type="match status" value="1"/>
</dbReference>
<dbReference type="Gene3D" id="3.90.1150.10">
    <property type="entry name" value="Aspartate Aminotransferase, domain 1"/>
    <property type="match status" value="1"/>
</dbReference>
<feature type="domain" description="PDXDC1/PDXD2 second" evidence="10">
    <location>
        <begin position="361"/>
        <end position="408"/>
    </location>
</feature>
<reference evidence="12 13" key="1">
    <citation type="journal article" date="2015" name="Nat. Commun.">
        <title>Outbred genome sequencing and CRISPR/Cas9 gene editing in butterflies.</title>
        <authorList>
            <person name="Li X."/>
            <person name="Fan D."/>
            <person name="Zhang W."/>
            <person name="Liu G."/>
            <person name="Zhang L."/>
            <person name="Zhao L."/>
            <person name="Fang X."/>
            <person name="Chen L."/>
            <person name="Dong Y."/>
            <person name="Chen Y."/>
            <person name="Ding Y."/>
            <person name="Zhao R."/>
            <person name="Feng M."/>
            <person name="Zhu Y."/>
            <person name="Feng Y."/>
            <person name="Jiang X."/>
            <person name="Zhu D."/>
            <person name="Xiang H."/>
            <person name="Feng X."/>
            <person name="Li S."/>
            <person name="Wang J."/>
            <person name="Zhang G."/>
            <person name="Kronforst M.R."/>
            <person name="Wang W."/>
        </authorList>
    </citation>
    <scope>NUCLEOTIDE SEQUENCE [LARGE SCALE GENOMIC DNA]</scope>
    <source>
        <strain evidence="12">Ya'a_city_454_Pm</strain>
        <tissue evidence="12">Whole body</tissue>
    </source>
</reference>
<evidence type="ECO:0000256" key="8">
    <source>
        <dbReference type="SAM" id="MobiDB-lite"/>
    </source>
</evidence>
<dbReference type="InterPro" id="IPR007652">
    <property type="entry name" value="A1-4-GlycosylTfrase_dom"/>
</dbReference>
<evidence type="ECO:0000313" key="12">
    <source>
        <dbReference type="EMBL" id="KPJ17671.1"/>
    </source>
</evidence>
<dbReference type="GO" id="GO:0006688">
    <property type="term" value="P:glycosphingolipid biosynthetic process"/>
    <property type="evidence" value="ECO:0007669"/>
    <property type="project" value="TreeGrafter"/>
</dbReference>
<gene>
    <name evidence="12" type="ORF">RR48_07159</name>
</gene>
<dbReference type="InParanoid" id="A0A194RNS6"/>
<evidence type="ECO:0000256" key="4">
    <source>
        <dbReference type="ARBA" id="ARBA00022679"/>
    </source>
</evidence>
<comment type="subcellular location">
    <subcellularLocation>
        <location evidence="1">Golgi apparatus membrane</location>
        <topology evidence="1">Single-pass type II membrane protein</topology>
    </subcellularLocation>
</comment>
<dbReference type="SUPFAM" id="SSF53383">
    <property type="entry name" value="PLP-dependent transferases"/>
    <property type="match status" value="1"/>
</dbReference>
<evidence type="ECO:0000256" key="6">
    <source>
        <dbReference type="ARBA" id="ARBA00023136"/>
    </source>
</evidence>
<keyword evidence="4" id="KW-0808">Transferase</keyword>
<organism evidence="12 13">
    <name type="scientific">Papilio machaon</name>
    <name type="common">Old World swallowtail butterfly</name>
    <dbReference type="NCBI Taxonomy" id="76193"/>
    <lineage>
        <taxon>Eukaryota</taxon>
        <taxon>Metazoa</taxon>
        <taxon>Ecdysozoa</taxon>
        <taxon>Arthropoda</taxon>
        <taxon>Hexapoda</taxon>
        <taxon>Insecta</taxon>
        <taxon>Pterygota</taxon>
        <taxon>Neoptera</taxon>
        <taxon>Endopterygota</taxon>
        <taxon>Lepidoptera</taxon>
        <taxon>Glossata</taxon>
        <taxon>Ditrysia</taxon>
        <taxon>Papilionoidea</taxon>
        <taxon>Papilionidae</taxon>
        <taxon>Papilioninae</taxon>
        <taxon>Papilio</taxon>
    </lineage>
</organism>
<protein>
    <recommendedName>
        <fullName evidence="7">Pyridoxal-dependent decarboxylase domain-containing protein 1</fullName>
    </recommendedName>
</protein>
<dbReference type="STRING" id="76193.A0A194RNS6"/>
<dbReference type="Gene3D" id="3.90.550.20">
    <property type="match status" value="1"/>
</dbReference>
<dbReference type="FunCoup" id="A0A194RNS6">
    <property type="interactions" value="1682"/>
</dbReference>
<dbReference type="InterPro" id="IPR007577">
    <property type="entry name" value="GlycoTrfase_DXD_sugar-bd_CS"/>
</dbReference>
<dbReference type="Pfam" id="PF04488">
    <property type="entry name" value="Gly_transf_sug"/>
    <property type="match status" value="1"/>
</dbReference>
<evidence type="ECO:0000256" key="3">
    <source>
        <dbReference type="ARBA" id="ARBA00022676"/>
    </source>
</evidence>
<evidence type="ECO:0000259" key="9">
    <source>
        <dbReference type="Pfam" id="PF04572"/>
    </source>
</evidence>
<keyword evidence="6" id="KW-0472">Membrane</keyword>
<name>A0A194RNS6_PAPMA</name>
<dbReference type="Proteomes" id="UP000053240">
    <property type="component" value="Unassembled WGS sequence"/>
</dbReference>
<feature type="region of interest" description="Disordered" evidence="8">
    <location>
        <begin position="1"/>
        <end position="29"/>
    </location>
</feature>
<evidence type="ECO:0000256" key="5">
    <source>
        <dbReference type="ARBA" id="ARBA00023034"/>
    </source>
</evidence>
<feature type="domain" description="PDXDC1-like third" evidence="11">
    <location>
        <begin position="524"/>
        <end position="604"/>
    </location>
</feature>
<sequence>MGDTPASELESNKESPKVENNTELDRRPFGGLEFQVSEVVGRLEAVVNAQDAPEEEKKPEPRKMSSGFFEPEESSMDEILKVLEDLVIKTDPNSECMDPPLLPTDAVTRAAILSHSISALFARLERSHAMRLGAHIASETTRWMAHMFRQLSLPLACVRPVPVHPSGRGMDIEALERLCEEDIAANRTPLLVLGEAGGAPLGCGTPLHPLSALCRAHNIHLHVRGHALALPAATATEESYSVPDSVALTPGPWFGIPGLPTVTFYKIPEAVTVNEHSKSVSTSVGREGALAALAGLCGGARLPALPLWAAARAGGARRLARRLHAAFRSAQAVRAIVAGAGLRILSERPGGDEPPNVGIVITIEVCESECYGIVLRYCPLEGHLVEETQLETWAGVLDAQLQVLHATVALREPFQQRVQQHPCLRLVHVPGWAGLGGVRYVGAGREGASAEELNALNRQLVDTLRLTDGAFSCGDGDDGMDCIRFGMVTADTDVDELLELVVAAGRDVEDNSRALTDMTEVLKKGLGGVRYVGAGREGASAEELNALNRQLVDTLRLTDGAFSCGDGDDGMDCIRFGMVTADTEVDELLELVVAAGKDVEDNSRALTDMTEVLKKENMSNFIKILYPYMYTFAFIILVRLDALPSAESNDFSPSNKSIFFLETSCRSSLNSRDMCAIESAARAHADYQINVLFTAPISEEILEEVSLKQKFENVRFARIHIDEYSKNTPVQEIVRSGALDSSQWGVEHTSDLLRYLTLYKFGGIYLDLDVVVAKRLSTLAANWAARESELTVSNGAMAFSLDSDGRSIAEAAISEIKSSFRNDLWSYNGPGVITRVLKIRCNTTDLKRMNSDICQGFEVYGPELFYPIKWENGHIYFEPGILENKDAYIYHVWNHVTRNRTPNKSSPYAHLARTFCPSTYTLYGDRFGL</sequence>
<dbReference type="GO" id="GO:0000139">
    <property type="term" value="C:Golgi membrane"/>
    <property type="evidence" value="ECO:0007669"/>
    <property type="project" value="UniProtKB-SubCell"/>
</dbReference>
<dbReference type="InterPro" id="IPR051981">
    <property type="entry name" value="Glycosyltransf_32"/>
</dbReference>
<dbReference type="InterPro" id="IPR015421">
    <property type="entry name" value="PyrdxlP-dep_Trfase_major"/>
</dbReference>
<dbReference type="PANTHER" id="PTHR12042:SF21">
    <property type="entry name" value="ALPHA1,4-GALACTOSYLTRANSFERASE 1-RELATED"/>
    <property type="match status" value="1"/>
</dbReference>
<dbReference type="InterPro" id="IPR055102">
    <property type="entry name" value="PDXDC1-like_3rd"/>
</dbReference>
<dbReference type="GO" id="GO:0016758">
    <property type="term" value="F:hexosyltransferase activity"/>
    <property type="evidence" value="ECO:0007669"/>
    <property type="project" value="TreeGrafter"/>
</dbReference>
<keyword evidence="5" id="KW-0333">Golgi apparatus</keyword>
<dbReference type="InterPro" id="IPR015422">
    <property type="entry name" value="PyrdxlP-dep_Trfase_small"/>
</dbReference>
<evidence type="ECO:0000259" key="11">
    <source>
        <dbReference type="Pfam" id="PF22937"/>
    </source>
</evidence>
<dbReference type="Gene3D" id="3.40.640.10">
    <property type="entry name" value="Type I PLP-dependent aspartate aminotransferase-like (Major domain)"/>
    <property type="match status" value="1"/>
</dbReference>
<evidence type="ECO:0000256" key="7">
    <source>
        <dbReference type="ARBA" id="ARBA00047190"/>
    </source>
</evidence>
<comment type="similarity">
    <text evidence="2">Belongs to the glycosyltransferase 32 family.</text>
</comment>
<dbReference type="Pfam" id="PF22937">
    <property type="entry name" value="PDXDC1-like_cen2"/>
    <property type="match status" value="2"/>
</dbReference>
<dbReference type="EMBL" id="KQ460124">
    <property type="protein sequence ID" value="KPJ17671.1"/>
    <property type="molecule type" value="Genomic_DNA"/>
</dbReference>
<evidence type="ECO:0000313" key="13">
    <source>
        <dbReference type="Proteomes" id="UP000053240"/>
    </source>
</evidence>
<dbReference type="Pfam" id="PF22930">
    <property type="entry name" value="PDXDC1-like_cen"/>
    <property type="match status" value="1"/>
</dbReference>
<evidence type="ECO:0000256" key="2">
    <source>
        <dbReference type="ARBA" id="ARBA00009003"/>
    </source>
</evidence>
<accession>A0A194RNS6</accession>
<keyword evidence="13" id="KW-1185">Reference proteome</keyword>
<feature type="domain" description="PDXDC1-like third" evidence="11">
    <location>
        <begin position="414"/>
        <end position="513"/>
    </location>
</feature>
<keyword evidence="3" id="KW-0328">Glycosyltransferase</keyword>
<dbReference type="PANTHER" id="PTHR12042">
    <property type="entry name" value="LACTOSYLCERAMIDE 4-ALPHA-GALACTOSYLTRANSFERASE ALPHA- 1,4-GALACTOSYLTRANSFERASE"/>
    <property type="match status" value="1"/>
</dbReference>
<dbReference type="AlphaFoldDB" id="A0A194RNS6"/>
<dbReference type="InterPro" id="IPR029044">
    <property type="entry name" value="Nucleotide-diphossugar_trans"/>
</dbReference>
<proteinExistence type="inferred from homology"/>
<dbReference type="InterPro" id="IPR055103">
    <property type="entry name" value="PDXDC1-like_2nd"/>
</dbReference>